<evidence type="ECO:0000256" key="6">
    <source>
        <dbReference type="ARBA" id="ARBA00022840"/>
    </source>
</evidence>
<feature type="domain" description="Helicase C-terminal" evidence="15">
    <location>
        <begin position="339"/>
        <end position="499"/>
    </location>
</feature>
<organism evidence="16 17">
    <name type="scientific">Aeriscardovia aeriphila</name>
    <dbReference type="NCBI Taxonomy" id="218139"/>
    <lineage>
        <taxon>Bacteria</taxon>
        <taxon>Bacillati</taxon>
        <taxon>Actinomycetota</taxon>
        <taxon>Actinomycetes</taxon>
        <taxon>Bifidobacteriales</taxon>
        <taxon>Bifidobacteriaceae</taxon>
        <taxon>Aeriscardovia</taxon>
    </lineage>
</organism>
<dbReference type="NCBIfam" id="TIGR00614">
    <property type="entry name" value="recQ_fam"/>
    <property type="match status" value="1"/>
</dbReference>
<dbReference type="Pfam" id="PF00271">
    <property type="entry name" value="Helicase_C"/>
    <property type="match status" value="1"/>
</dbReference>
<dbReference type="CDD" id="cd18794">
    <property type="entry name" value="SF2_C_RecQ"/>
    <property type="match status" value="1"/>
</dbReference>
<dbReference type="InterPro" id="IPR027417">
    <property type="entry name" value="P-loop_NTPase"/>
</dbReference>
<evidence type="ECO:0000256" key="12">
    <source>
        <dbReference type="ARBA" id="ARBA00044550"/>
    </source>
</evidence>
<dbReference type="InterPro" id="IPR014001">
    <property type="entry name" value="Helicase_ATP-bd"/>
</dbReference>
<comment type="caution">
    <text evidence="16">The sequence shown here is derived from an EMBL/GenBank/DDBJ whole genome shotgun (WGS) entry which is preliminary data.</text>
</comment>
<keyword evidence="3" id="KW-0547">Nucleotide-binding</keyword>
<evidence type="ECO:0000256" key="13">
    <source>
        <dbReference type="SAM" id="MobiDB-lite"/>
    </source>
</evidence>
<comment type="catalytic activity">
    <reaction evidence="9">
        <text>Couples ATP hydrolysis with the unwinding of duplex DNA by translocating in the 3'-5' direction.</text>
        <dbReference type="EC" id="5.6.2.4"/>
    </reaction>
</comment>
<dbReference type="Gene3D" id="3.40.50.300">
    <property type="entry name" value="P-loop containing nucleotide triphosphate hydrolases"/>
    <property type="match status" value="2"/>
</dbReference>
<reference evidence="16 17" key="1">
    <citation type="journal article" date="2017" name="BMC Genomics">
        <title>Comparative genomic and phylogenomic analyses of the Bifidobacteriaceae family.</title>
        <authorList>
            <person name="Lugli G.A."/>
            <person name="Milani C."/>
            <person name="Turroni F."/>
            <person name="Duranti S."/>
            <person name="Mancabelli L."/>
            <person name="Mangifesta M."/>
            <person name="Ferrario C."/>
            <person name="Modesto M."/>
            <person name="Mattarelli P."/>
            <person name="Jiri K."/>
            <person name="van Sinderen D."/>
            <person name="Ventura M."/>
        </authorList>
    </citation>
    <scope>NUCLEOTIDE SEQUENCE [LARGE SCALE GENOMIC DNA]</scope>
    <source>
        <strain evidence="16 17">LMG 21773</strain>
    </source>
</reference>
<dbReference type="RefSeq" id="WP_148139988.1">
    <property type="nucleotide sequence ID" value="NZ_JACBYZ010000001.1"/>
</dbReference>
<dbReference type="CDD" id="cd17920">
    <property type="entry name" value="DEXHc_RecQ"/>
    <property type="match status" value="1"/>
</dbReference>
<dbReference type="InterPro" id="IPR032284">
    <property type="entry name" value="RecQ_Zn-bd"/>
</dbReference>
<dbReference type="InterPro" id="IPR004589">
    <property type="entry name" value="DNA_helicase_ATP-dep_RecQ"/>
</dbReference>
<dbReference type="GO" id="GO:0016787">
    <property type="term" value="F:hydrolase activity"/>
    <property type="evidence" value="ECO:0007669"/>
    <property type="project" value="UniProtKB-KW"/>
</dbReference>
<evidence type="ECO:0000256" key="2">
    <source>
        <dbReference type="ARBA" id="ARBA00022723"/>
    </source>
</evidence>
<evidence type="ECO:0000259" key="15">
    <source>
        <dbReference type="PROSITE" id="PS51194"/>
    </source>
</evidence>
<proteinExistence type="inferred from homology"/>
<dbReference type="PROSITE" id="PS51192">
    <property type="entry name" value="HELICASE_ATP_BIND_1"/>
    <property type="match status" value="1"/>
</dbReference>
<dbReference type="SMART" id="SM00490">
    <property type="entry name" value="HELICc"/>
    <property type="match status" value="1"/>
</dbReference>
<feature type="compositionally biased region" description="Low complexity" evidence="13">
    <location>
        <begin position="80"/>
        <end position="98"/>
    </location>
</feature>
<keyword evidence="6" id="KW-0067">ATP-binding</keyword>
<dbReference type="PROSITE" id="PS51194">
    <property type="entry name" value="HELICASE_CTER"/>
    <property type="match status" value="1"/>
</dbReference>
<keyword evidence="2" id="KW-0479">Metal-binding</keyword>
<evidence type="ECO:0000256" key="3">
    <source>
        <dbReference type="ARBA" id="ARBA00022741"/>
    </source>
</evidence>
<evidence type="ECO:0000259" key="14">
    <source>
        <dbReference type="PROSITE" id="PS51192"/>
    </source>
</evidence>
<dbReference type="GO" id="GO:0009378">
    <property type="term" value="F:four-way junction helicase activity"/>
    <property type="evidence" value="ECO:0007669"/>
    <property type="project" value="TreeGrafter"/>
</dbReference>
<keyword evidence="8" id="KW-0413">Isomerase</keyword>
<evidence type="ECO:0000256" key="10">
    <source>
        <dbReference type="ARBA" id="ARBA00034808"/>
    </source>
</evidence>
<dbReference type="GO" id="GO:0043590">
    <property type="term" value="C:bacterial nucleoid"/>
    <property type="evidence" value="ECO:0007669"/>
    <property type="project" value="TreeGrafter"/>
</dbReference>
<dbReference type="GO" id="GO:0006281">
    <property type="term" value="P:DNA repair"/>
    <property type="evidence" value="ECO:0007669"/>
    <property type="project" value="TreeGrafter"/>
</dbReference>
<feature type="region of interest" description="Disordered" evidence="13">
    <location>
        <begin position="71"/>
        <end position="128"/>
    </location>
</feature>
<dbReference type="FunFam" id="3.40.50.300:FF:001389">
    <property type="entry name" value="ATP-dependent DNA helicase RecQ"/>
    <property type="match status" value="1"/>
</dbReference>
<evidence type="ECO:0000256" key="1">
    <source>
        <dbReference type="ARBA" id="ARBA00005446"/>
    </source>
</evidence>
<dbReference type="Pfam" id="PF00270">
    <property type="entry name" value="DEAD"/>
    <property type="match status" value="1"/>
</dbReference>
<dbReference type="GO" id="GO:0046872">
    <property type="term" value="F:metal ion binding"/>
    <property type="evidence" value="ECO:0007669"/>
    <property type="project" value="UniProtKB-KW"/>
</dbReference>
<dbReference type="SMART" id="SM00487">
    <property type="entry name" value="DEXDc"/>
    <property type="match status" value="1"/>
</dbReference>
<name>A0A261F7L9_9BIFI</name>
<dbReference type="InterPro" id="IPR011545">
    <property type="entry name" value="DEAD/DEAH_box_helicase_dom"/>
</dbReference>
<dbReference type="GO" id="GO:0043138">
    <property type="term" value="F:3'-5' DNA helicase activity"/>
    <property type="evidence" value="ECO:0007669"/>
    <property type="project" value="UniProtKB-EC"/>
</dbReference>
<dbReference type="GO" id="GO:0030894">
    <property type="term" value="C:replisome"/>
    <property type="evidence" value="ECO:0007669"/>
    <property type="project" value="TreeGrafter"/>
</dbReference>
<protein>
    <recommendedName>
        <fullName evidence="11">ATP-dependent DNA helicase RecQ</fullName>
        <ecNumber evidence="10">5.6.2.4</ecNumber>
    </recommendedName>
    <alternativeName>
        <fullName evidence="12">DNA 3'-5' helicase RecQ</fullName>
    </alternativeName>
</protein>
<dbReference type="EMBL" id="MWWU01000005">
    <property type="protein sequence ID" value="OZG55149.1"/>
    <property type="molecule type" value="Genomic_DNA"/>
</dbReference>
<keyword evidence="5 16" id="KW-0347">Helicase</keyword>
<dbReference type="Proteomes" id="UP000228976">
    <property type="component" value="Unassembled WGS sequence"/>
</dbReference>
<dbReference type="GO" id="GO:0005524">
    <property type="term" value="F:ATP binding"/>
    <property type="evidence" value="ECO:0007669"/>
    <property type="project" value="UniProtKB-KW"/>
</dbReference>
<dbReference type="PANTHER" id="PTHR13710:SF105">
    <property type="entry name" value="ATP-DEPENDENT DNA HELICASE Q1"/>
    <property type="match status" value="1"/>
</dbReference>
<dbReference type="PANTHER" id="PTHR13710">
    <property type="entry name" value="DNA HELICASE RECQ FAMILY MEMBER"/>
    <property type="match status" value="1"/>
</dbReference>
<dbReference type="SUPFAM" id="SSF52540">
    <property type="entry name" value="P-loop containing nucleoside triphosphate hydrolases"/>
    <property type="match status" value="1"/>
</dbReference>
<keyword evidence="4" id="KW-0378">Hydrolase</keyword>
<keyword evidence="7" id="KW-0238">DNA-binding</keyword>
<feature type="domain" description="Helicase ATP-binding" evidence="14">
    <location>
        <begin position="159"/>
        <end position="329"/>
    </location>
</feature>
<evidence type="ECO:0000256" key="9">
    <source>
        <dbReference type="ARBA" id="ARBA00034617"/>
    </source>
</evidence>
<dbReference type="Pfam" id="PF16124">
    <property type="entry name" value="RecQ_Zn_bind"/>
    <property type="match status" value="1"/>
</dbReference>
<sequence length="556" mass="62423">MRHRRVNGVDNLKRLRQLAASKLKELAGLGESNGQAYEANDWDTPVVVPSKDSSDWDNKLAQLVSAKQQGKQLGSVAKPVSNAKTASVKSASSTNKSTGNAKPVSASATTSANVPAKPKRAVNSAKREAYEKQKKADMYAELAKIYGYTKFRTGQYELISSILDGRDVLGVLPTGGGKSLCFQLPTHMIQGMGLVITPLISLMRDQVEQLNKRGYPAAFINSQMRPAEVNKIMSDTLQNHRYKILYVAPERLDSRRFVNFAVQLPISVITVDEAHCVSMWGQDFRPAYLRIPEFVKQLPSRPVIAAFTATATPQTRQDIIEQLDLHDPYIGVTTFDRPNLRWYVRECTSENMLMGELFEYARRHKGCGIIFRESRAGCVKIAKYLASRGVNAQAYHAGMKPEERTRIQEAFISGEIPVIVSTSAFGMGIDKPDVRWVLHANVPKNLEEYYQEAGRAGRDGKVSHCVLYWRKSDFATARRMLSKAGEGNEEMGMIDTAVMRFHLMKMLDAVEAYCEATPRVCLRNVLLDYFGEHRTDRCGQCSTCHQFEKHPLKLWW</sequence>
<evidence type="ECO:0000256" key="4">
    <source>
        <dbReference type="ARBA" id="ARBA00022801"/>
    </source>
</evidence>
<gene>
    <name evidence="16" type="ORF">AEAE_1273</name>
</gene>
<evidence type="ECO:0000256" key="11">
    <source>
        <dbReference type="ARBA" id="ARBA00044535"/>
    </source>
</evidence>
<keyword evidence="17" id="KW-1185">Reference proteome</keyword>
<evidence type="ECO:0000256" key="8">
    <source>
        <dbReference type="ARBA" id="ARBA00023235"/>
    </source>
</evidence>
<feature type="region of interest" description="Disordered" evidence="13">
    <location>
        <begin position="29"/>
        <end position="54"/>
    </location>
</feature>
<evidence type="ECO:0000256" key="7">
    <source>
        <dbReference type="ARBA" id="ARBA00023125"/>
    </source>
</evidence>
<dbReference type="GO" id="GO:0005737">
    <property type="term" value="C:cytoplasm"/>
    <property type="evidence" value="ECO:0007669"/>
    <property type="project" value="TreeGrafter"/>
</dbReference>
<evidence type="ECO:0000313" key="16">
    <source>
        <dbReference type="EMBL" id="OZG55149.1"/>
    </source>
</evidence>
<dbReference type="AlphaFoldDB" id="A0A261F7L9"/>
<dbReference type="OrthoDB" id="9760034at2"/>
<dbReference type="GO" id="GO:0006310">
    <property type="term" value="P:DNA recombination"/>
    <property type="evidence" value="ECO:0007669"/>
    <property type="project" value="InterPro"/>
</dbReference>
<comment type="similarity">
    <text evidence="1">Belongs to the helicase family. RecQ subfamily.</text>
</comment>
<evidence type="ECO:0000313" key="17">
    <source>
        <dbReference type="Proteomes" id="UP000228976"/>
    </source>
</evidence>
<dbReference type="EC" id="5.6.2.4" evidence="10"/>
<dbReference type="InterPro" id="IPR001650">
    <property type="entry name" value="Helicase_C-like"/>
</dbReference>
<dbReference type="GO" id="GO:0003677">
    <property type="term" value="F:DNA binding"/>
    <property type="evidence" value="ECO:0007669"/>
    <property type="project" value="UniProtKB-KW"/>
</dbReference>
<accession>A0A261F7L9</accession>
<evidence type="ECO:0000256" key="5">
    <source>
        <dbReference type="ARBA" id="ARBA00022806"/>
    </source>
</evidence>